<organism evidence="2 3">
    <name type="scientific">Candidatus Electrothrix aarhusensis</name>
    <dbReference type="NCBI Taxonomy" id="1859131"/>
    <lineage>
        <taxon>Bacteria</taxon>
        <taxon>Pseudomonadati</taxon>
        <taxon>Thermodesulfobacteriota</taxon>
        <taxon>Desulfobulbia</taxon>
        <taxon>Desulfobulbales</taxon>
        <taxon>Desulfobulbaceae</taxon>
        <taxon>Candidatus Electrothrix</taxon>
    </lineage>
</organism>
<accession>A0A3S3QM08</accession>
<dbReference type="AlphaFoldDB" id="A0A3S3QM08"/>
<name>A0A3S3QM08_9BACT</name>
<keyword evidence="3" id="KW-1185">Reference proteome</keyword>
<comment type="similarity">
    <text evidence="1">Belongs to the UPF0175 family.</text>
</comment>
<protein>
    <submittedName>
        <fullName evidence="2">Uncharacterized protein</fullName>
    </submittedName>
</protein>
<evidence type="ECO:0000313" key="3">
    <source>
        <dbReference type="Proteomes" id="UP000287853"/>
    </source>
</evidence>
<dbReference type="Proteomes" id="UP000287853">
    <property type="component" value="Unassembled WGS sequence"/>
</dbReference>
<dbReference type="InterPro" id="IPR052264">
    <property type="entry name" value="UPF0175_domain"/>
</dbReference>
<evidence type="ECO:0000313" key="2">
    <source>
        <dbReference type="EMBL" id="RWX48207.1"/>
    </source>
</evidence>
<dbReference type="EMBL" id="MTKO01000004">
    <property type="protein sequence ID" value="RWX48207.1"/>
    <property type="molecule type" value="Genomic_DNA"/>
</dbReference>
<sequence length="117" mass="13304">MTCRERYVIIRSKNNKKHLPKGKKPMTETMQMEIPQDILAALKTGIQDFSQYMRVTAAIACFQEKKLSLGKAAQLAGYNRLDFLDLLAEKSIVAFDYDESFTESELQGVSRLAEIKP</sequence>
<dbReference type="InterPro" id="IPR005368">
    <property type="entry name" value="UPF0175"/>
</dbReference>
<reference evidence="2 3" key="1">
    <citation type="submission" date="2017-01" db="EMBL/GenBank/DDBJ databases">
        <title>The cable genome- insights into the physiology and evolution of filamentous bacteria capable of sulfide oxidation via long distance electron transfer.</title>
        <authorList>
            <person name="Schreiber L."/>
            <person name="Bjerg J.T."/>
            <person name="Boggild A."/>
            <person name="Van De Vossenberg J."/>
            <person name="Meysman F."/>
            <person name="Nielsen L.P."/>
            <person name="Schramm A."/>
            <person name="Kjeldsen K.U."/>
        </authorList>
    </citation>
    <scope>NUCLEOTIDE SEQUENCE [LARGE SCALE GENOMIC DNA]</scope>
    <source>
        <strain evidence="2">MCF</strain>
    </source>
</reference>
<gene>
    <name evidence="2" type="ORF">H206_05243</name>
</gene>
<dbReference type="PANTHER" id="PTHR37525">
    <property type="entry name" value="UPF0175 PROTEIN SSL1255"/>
    <property type="match status" value="1"/>
</dbReference>
<comment type="caution">
    <text evidence="2">The sequence shown here is derived from an EMBL/GenBank/DDBJ whole genome shotgun (WGS) entry which is preliminary data.</text>
</comment>
<proteinExistence type="inferred from homology"/>
<dbReference type="Pfam" id="PF03683">
    <property type="entry name" value="UPF0175"/>
    <property type="match status" value="1"/>
</dbReference>
<dbReference type="PANTHER" id="PTHR37525:SF1">
    <property type="entry name" value="UPF0175 PROTEIN SSL1255"/>
    <property type="match status" value="1"/>
</dbReference>
<evidence type="ECO:0000256" key="1">
    <source>
        <dbReference type="ARBA" id="ARBA00005651"/>
    </source>
</evidence>